<dbReference type="Proteomes" id="UP001550739">
    <property type="component" value="Unassembled WGS sequence"/>
</dbReference>
<evidence type="ECO:0000256" key="1">
    <source>
        <dbReference type="SAM" id="Phobius"/>
    </source>
</evidence>
<feature type="transmembrane region" description="Helical" evidence="1">
    <location>
        <begin position="65"/>
        <end position="81"/>
    </location>
</feature>
<keyword evidence="1" id="KW-1133">Transmembrane helix</keyword>
<feature type="transmembrane region" description="Helical" evidence="1">
    <location>
        <begin position="222"/>
        <end position="239"/>
    </location>
</feature>
<dbReference type="EMBL" id="JBEZVE010000002">
    <property type="protein sequence ID" value="MEU3779996.1"/>
    <property type="molecule type" value="Genomic_DNA"/>
</dbReference>
<keyword evidence="3" id="KW-1185">Reference proteome</keyword>
<dbReference type="RefSeq" id="WP_361701104.1">
    <property type="nucleotide sequence ID" value="NZ_JBEZVE010000002.1"/>
</dbReference>
<evidence type="ECO:0000313" key="3">
    <source>
        <dbReference type="Proteomes" id="UP001550739"/>
    </source>
</evidence>
<keyword evidence="1" id="KW-0472">Membrane</keyword>
<comment type="caution">
    <text evidence="2">The sequence shown here is derived from an EMBL/GenBank/DDBJ whole genome shotgun (WGS) entry which is preliminary data.</text>
</comment>
<name>A0ABV2ZBR9_9ACTN</name>
<evidence type="ECO:0008006" key="4">
    <source>
        <dbReference type="Google" id="ProtNLM"/>
    </source>
</evidence>
<dbReference type="PROSITE" id="PS51257">
    <property type="entry name" value="PROKAR_LIPOPROTEIN"/>
    <property type="match status" value="1"/>
</dbReference>
<accession>A0ABV2ZBR9</accession>
<feature type="transmembrane region" description="Helical" evidence="1">
    <location>
        <begin position="135"/>
        <end position="168"/>
    </location>
</feature>
<feature type="transmembrane region" description="Helical" evidence="1">
    <location>
        <begin position="180"/>
        <end position="202"/>
    </location>
</feature>
<proteinExistence type="predicted"/>
<protein>
    <recommendedName>
        <fullName evidence="4">Lycopene cyclase domain-containing protein</fullName>
    </recommendedName>
</protein>
<sequence>MRPTARVFRPPTPYQFFGTLVWLAMSLACWRDPLGRAAVAGPFNLLVLLTGIGRFTRVLTDRRRAALLGLGLFGPALLWGGDGSWPDGGGGGLGHPSTLAVGLTCWAWAWTGTRAGAVRCPVRFVGPSGLPSLWGYAWVGALYALILLVHPMTFVAAAVGAVALVAGWERERRAAVLSRWALTAAVPSTAAYCMPYLDAFALRTGFAGADPLPERLPQGVPGHFWLVLICVPALWLRAWRVRRAAGH</sequence>
<reference evidence="2 3" key="1">
    <citation type="submission" date="2024-06" db="EMBL/GenBank/DDBJ databases">
        <title>The Natural Products Discovery Center: Release of the First 8490 Sequenced Strains for Exploring Actinobacteria Biosynthetic Diversity.</title>
        <authorList>
            <person name="Kalkreuter E."/>
            <person name="Kautsar S.A."/>
            <person name="Yang D."/>
            <person name="Bader C.D."/>
            <person name="Teijaro C.N."/>
            <person name="Fluegel L."/>
            <person name="Davis C.M."/>
            <person name="Simpson J.R."/>
            <person name="Lauterbach L."/>
            <person name="Steele A.D."/>
            <person name="Gui C."/>
            <person name="Meng S."/>
            <person name="Li G."/>
            <person name="Viehrig K."/>
            <person name="Ye F."/>
            <person name="Su P."/>
            <person name="Kiefer A.F."/>
            <person name="Nichols A."/>
            <person name="Cepeda A.J."/>
            <person name="Yan W."/>
            <person name="Fan B."/>
            <person name="Jiang Y."/>
            <person name="Adhikari A."/>
            <person name="Zheng C.-J."/>
            <person name="Schuster L."/>
            <person name="Cowan T.M."/>
            <person name="Smanski M.J."/>
            <person name="Chevrette M.G."/>
            <person name="De Carvalho L.P.S."/>
            <person name="Shen B."/>
        </authorList>
    </citation>
    <scope>NUCLEOTIDE SEQUENCE [LARGE SCALE GENOMIC DNA]</scope>
    <source>
        <strain evidence="2 3">NPDC033843</strain>
    </source>
</reference>
<evidence type="ECO:0000313" key="2">
    <source>
        <dbReference type="EMBL" id="MEU3779996.1"/>
    </source>
</evidence>
<gene>
    <name evidence="2" type="ORF">AB0E89_05290</name>
</gene>
<organism evidence="2 3">
    <name type="scientific">Streptomyces sp. 900129855</name>
    <dbReference type="NCBI Taxonomy" id="3155129"/>
    <lineage>
        <taxon>Bacteria</taxon>
        <taxon>Bacillati</taxon>
        <taxon>Actinomycetota</taxon>
        <taxon>Actinomycetes</taxon>
        <taxon>Kitasatosporales</taxon>
        <taxon>Streptomycetaceae</taxon>
        <taxon>Streptomyces</taxon>
    </lineage>
</organism>
<keyword evidence="1" id="KW-0812">Transmembrane</keyword>